<sequence length="70" mass="8003">MTPVIDVLKCVHRRDARSAQDIDAIRDSVTKDLIPWHAHHLNLPYSQSVMTYFGFRSTTIQSTIHAKIKA</sequence>
<accession>A0ABD1F5E0</accession>
<name>A0ABD1F5E0_HYPHA</name>
<proteinExistence type="predicted"/>
<evidence type="ECO:0000313" key="1">
    <source>
        <dbReference type="EMBL" id="KAL1509368.1"/>
    </source>
</evidence>
<evidence type="ECO:0000313" key="2">
    <source>
        <dbReference type="Proteomes" id="UP001566132"/>
    </source>
</evidence>
<dbReference type="EMBL" id="JBDJPC010000003">
    <property type="protein sequence ID" value="KAL1509368.1"/>
    <property type="molecule type" value="Genomic_DNA"/>
</dbReference>
<gene>
    <name evidence="1" type="ORF">ABEB36_004121</name>
</gene>
<dbReference type="AlphaFoldDB" id="A0ABD1F5E0"/>
<keyword evidence="2" id="KW-1185">Reference proteome</keyword>
<reference evidence="1 2" key="1">
    <citation type="submission" date="2024-05" db="EMBL/GenBank/DDBJ databases">
        <title>Genetic variation in Jamaican populations of the coffee berry borer (Hypothenemus hampei).</title>
        <authorList>
            <person name="Errbii M."/>
            <person name="Myrie A."/>
        </authorList>
    </citation>
    <scope>NUCLEOTIDE SEQUENCE [LARGE SCALE GENOMIC DNA]</scope>
    <source>
        <strain evidence="1">JA-Hopewell-2020-01-JO</strain>
        <tissue evidence="1">Whole body</tissue>
    </source>
</reference>
<dbReference type="Proteomes" id="UP001566132">
    <property type="component" value="Unassembled WGS sequence"/>
</dbReference>
<organism evidence="1 2">
    <name type="scientific">Hypothenemus hampei</name>
    <name type="common">Coffee berry borer</name>
    <dbReference type="NCBI Taxonomy" id="57062"/>
    <lineage>
        <taxon>Eukaryota</taxon>
        <taxon>Metazoa</taxon>
        <taxon>Ecdysozoa</taxon>
        <taxon>Arthropoda</taxon>
        <taxon>Hexapoda</taxon>
        <taxon>Insecta</taxon>
        <taxon>Pterygota</taxon>
        <taxon>Neoptera</taxon>
        <taxon>Endopterygota</taxon>
        <taxon>Coleoptera</taxon>
        <taxon>Polyphaga</taxon>
        <taxon>Cucujiformia</taxon>
        <taxon>Curculionidae</taxon>
        <taxon>Scolytinae</taxon>
        <taxon>Hypothenemus</taxon>
    </lineage>
</organism>
<comment type="caution">
    <text evidence="1">The sequence shown here is derived from an EMBL/GenBank/DDBJ whole genome shotgun (WGS) entry which is preliminary data.</text>
</comment>
<protein>
    <submittedName>
        <fullName evidence="1">Uncharacterized protein</fullName>
    </submittedName>
</protein>